<dbReference type="Pfam" id="PF20432">
    <property type="entry name" value="Xre-like-HTH"/>
    <property type="match status" value="1"/>
</dbReference>
<dbReference type="InterPro" id="IPR024467">
    <property type="entry name" value="Xre/MbcA/ParS-like_toxin-bd"/>
</dbReference>
<evidence type="ECO:0000259" key="2">
    <source>
        <dbReference type="Pfam" id="PF20432"/>
    </source>
</evidence>
<dbReference type="EMBL" id="JBHSWE010000001">
    <property type="protein sequence ID" value="MFC6672732.1"/>
    <property type="molecule type" value="Genomic_DNA"/>
</dbReference>
<dbReference type="Pfam" id="PF09722">
    <property type="entry name" value="Xre_MbcA_ParS_C"/>
    <property type="match status" value="1"/>
</dbReference>
<feature type="domain" description="Antitoxin Xre/MbcA/ParS-like toxin-binding" evidence="1">
    <location>
        <begin position="67"/>
        <end position="116"/>
    </location>
</feature>
<reference evidence="4" key="1">
    <citation type="journal article" date="2019" name="Int. J. Syst. Evol. Microbiol.">
        <title>The Global Catalogue of Microorganisms (GCM) 10K type strain sequencing project: providing services to taxonomists for standard genome sequencing and annotation.</title>
        <authorList>
            <consortium name="The Broad Institute Genomics Platform"/>
            <consortium name="The Broad Institute Genome Sequencing Center for Infectious Disease"/>
            <person name="Wu L."/>
            <person name="Ma J."/>
        </authorList>
    </citation>
    <scope>NUCLEOTIDE SEQUENCE [LARGE SCALE GENOMIC DNA]</scope>
    <source>
        <strain evidence="4">NBRC 111756</strain>
    </source>
</reference>
<proteinExistence type="predicted"/>
<accession>A0ABW2A5K6</accession>
<dbReference type="InterPro" id="IPR011979">
    <property type="entry name" value="Antitox_Xre"/>
</dbReference>
<keyword evidence="4" id="KW-1185">Reference proteome</keyword>
<dbReference type="NCBIfam" id="TIGR02293">
    <property type="entry name" value="TAS_TIGR02293"/>
    <property type="match status" value="1"/>
</dbReference>
<dbReference type="Proteomes" id="UP001596422">
    <property type="component" value="Unassembled WGS sequence"/>
</dbReference>
<name>A0ABW2A5K6_9GAMM</name>
<sequence length="119" mass="13193">MLANIRKGLPFEVIETLEEAYGASRKELAEVLSIPVSTLTRRKKEGWLHADESDRVARLARLKDAAVAMMQGNDDAAIQWLHTPLEVLGDETPMAHASTEMGARDVEDLIGRIRHGVFS</sequence>
<feature type="domain" description="Antitoxin Xre-like helix-turn-helix" evidence="2">
    <location>
        <begin position="3"/>
        <end position="61"/>
    </location>
</feature>
<protein>
    <submittedName>
        <fullName evidence="3">Antitoxin Xre/MbcA/ParS toxin-binding domain-containing protein</fullName>
    </submittedName>
</protein>
<gene>
    <name evidence="3" type="ORF">ACFQDL_23650</name>
</gene>
<dbReference type="InterPro" id="IPR046847">
    <property type="entry name" value="Xre-like_HTH"/>
</dbReference>
<evidence type="ECO:0000313" key="3">
    <source>
        <dbReference type="EMBL" id="MFC6672732.1"/>
    </source>
</evidence>
<comment type="caution">
    <text evidence="3">The sequence shown here is derived from an EMBL/GenBank/DDBJ whole genome shotgun (WGS) entry which is preliminary data.</text>
</comment>
<evidence type="ECO:0000313" key="4">
    <source>
        <dbReference type="Proteomes" id="UP001596422"/>
    </source>
</evidence>
<organism evidence="3 4">
    <name type="scientific">Marinobacterium aestuariivivens</name>
    <dbReference type="NCBI Taxonomy" id="1698799"/>
    <lineage>
        <taxon>Bacteria</taxon>
        <taxon>Pseudomonadati</taxon>
        <taxon>Pseudomonadota</taxon>
        <taxon>Gammaproteobacteria</taxon>
        <taxon>Oceanospirillales</taxon>
        <taxon>Oceanospirillaceae</taxon>
        <taxon>Marinobacterium</taxon>
    </lineage>
</organism>
<dbReference type="RefSeq" id="WP_379911151.1">
    <property type="nucleotide sequence ID" value="NZ_JBHSWE010000001.1"/>
</dbReference>
<evidence type="ECO:0000259" key="1">
    <source>
        <dbReference type="Pfam" id="PF09722"/>
    </source>
</evidence>